<keyword evidence="8" id="KW-0539">Nucleus</keyword>
<keyword evidence="3" id="KW-0690">Ribosome biogenesis</keyword>
<evidence type="ECO:0000256" key="8">
    <source>
        <dbReference type="ARBA" id="ARBA00023242"/>
    </source>
</evidence>
<evidence type="ECO:0000256" key="10">
    <source>
        <dbReference type="PROSITE-ProRule" id="PRU01023"/>
    </source>
</evidence>
<dbReference type="InterPro" id="IPR011023">
    <property type="entry name" value="Nop2p"/>
</dbReference>
<feature type="compositionally biased region" description="Basic and acidic residues" evidence="11">
    <location>
        <begin position="686"/>
        <end position="708"/>
    </location>
</feature>
<name>A0A9N9KU04_9HELO</name>
<dbReference type="OrthoDB" id="427002at2759"/>
<dbReference type="Gene3D" id="3.30.70.1170">
    <property type="entry name" value="Sun protein, domain 3"/>
    <property type="match status" value="1"/>
</dbReference>
<gene>
    <name evidence="13" type="ORF">HYFRA_00000848</name>
</gene>
<feature type="binding site" evidence="10">
    <location>
        <position position="427"/>
    </location>
    <ligand>
        <name>S-adenosyl-L-methionine</name>
        <dbReference type="ChEBI" id="CHEBI:59789"/>
    </ligand>
</feature>
<sequence length="797" mass="87889">MGVGRRMKKQGMPDKLDEAHFTNLKRKAGMSVTESRAESQQYVKKQRTGATEGEPEVRTMGVREEKRRKKAAAVAKAEKEKGKDSKKSKKPFTNGLPAAEPVKKSKKKPESMPLPMSDEEMGDDSDSDDLMGDEFDVSGEETGGLGDDFLDSGSEVYDSGDDHATKAMFSEDEDESDAEEKLTAANIAGLTRKLDEQMMEDEANAQAELEEAAMQTNIAGDKPHIFDDSDDEEAGGVKTNALLAPDLQLLRTRINDTVRVLDDMANLAEEGRSRADYTGQLIKDICAYYGYSQYLAEKLFNLFPPKEAFAFFEANETARPVVIRTNTLRTHRRDLATSLINRGVTLEPVGKWSKIGLQVFESAVPLGATPEYLAGHYILQAASSFLPVMALAPQENERVLDMAAAPGGKTTHIAALMKNTGVIFANDSNKSRAKGLIGNIHRLGAKNTIVCNYDAREFPKVMGGFDRVLLDAPCSGTGVIAKDPSVKTNKDEKDFLMLPHLQKQLLLAAIDSVDHASKTGGYIVYSTCSVTVEENEQVVQYALSKRPNVKLVETGLVFGKEGFTAYMGKNFDKSMKMTRRYYPHAYNVDGFFVSKFKKTGPSTAASVAASSANAPKKEVDDDLEVDRRPIPENEEEEEPFGGWQEDEDEVYMERAQRILLKKKGIDPSASRGDATKQKDKKNKGSKSKDSTSDVVMKDAVDKSTVQEKKKGKGKSQKTKDVSKDVVMEDAVEKSPVQQEEKKSKKSKSPKTKDVVMEDVVEKKSEVVVEQEGKKSKNTKPKPKEAKKKNSKKNLKDA</sequence>
<feature type="region of interest" description="Disordered" evidence="11">
    <location>
        <begin position="606"/>
        <end position="648"/>
    </location>
</feature>
<feature type="compositionally biased region" description="Basic residues" evidence="11">
    <location>
        <begin position="775"/>
        <end position="797"/>
    </location>
</feature>
<feature type="compositionally biased region" description="Basic and acidic residues" evidence="11">
    <location>
        <begin position="76"/>
        <end position="85"/>
    </location>
</feature>
<feature type="compositionally biased region" description="Basic and acidic residues" evidence="11">
    <location>
        <begin position="55"/>
        <end position="65"/>
    </location>
</feature>
<accession>A0A9N9KU04</accession>
<dbReference type="InterPro" id="IPR018314">
    <property type="entry name" value="RsmB/NOL1/NOP2-like_CS"/>
</dbReference>
<feature type="binding site" evidence="10">
    <location>
        <position position="471"/>
    </location>
    <ligand>
        <name>S-adenosyl-L-methionine</name>
        <dbReference type="ChEBI" id="CHEBI:59789"/>
    </ligand>
</feature>
<dbReference type="GO" id="GO:0000470">
    <property type="term" value="P:maturation of LSU-rRNA"/>
    <property type="evidence" value="ECO:0007669"/>
    <property type="project" value="TreeGrafter"/>
</dbReference>
<feature type="binding site" evidence="10">
    <location>
        <position position="454"/>
    </location>
    <ligand>
        <name>S-adenosyl-L-methionine</name>
        <dbReference type="ChEBI" id="CHEBI:59789"/>
    </ligand>
</feature>
<feature type="compositionally biased region" description="Acidic residues" evidence="11">
    <location>
        <begin position="632"/>
        <end position="648"/>
    </location>
</feature>
<dbReference type="InterPro" id="IPR023267">
    <property type="entry name" value="RCMT"/>
</dbReference>
<comment type="caution">
    <text evidence="13">The sequence shown here is derived from an EMBL/GenBank/DDBJ whole genome shotgun (WGS) entry which is preliminary data.</text>
</comment>
<dbReference type="AlphaFoldDB" id="A0A9N9KU04"/>
<organism evidence="13 14">
    <name type="scientific">Hymenoscyphus fraxineus</name>
    <dbReference type="NCBI Taxonomy" id="746836"/>
    <lineage>
        <taxon>Eukaryota</taxon>
        <taxon>Fungi</taxon>
        <taxon>Dikarya</taxon>
        <taxon>Ascomycota</taxon>
        <taxon>Pezizomycotina</taxon>
        <taxon>Leotiomycetes</taxon>
        <taxon>Helotiales</taxon>
        <taxon>Helotiaceae</taxon>
        <taxon>Hymenoscyphus</taxon>
    </lineage>
</organism>
<feature type="active site" description="Nucleophile" evidence="10">
    <location>
        <position position="528"/>
    </location>
</feature>
<dbReference type="PRINTS" id="PR02012">
    <property type="entry name" value="RCMTNOP2"/>
</dbReference>
<dbReference type="GO" id="GO:0070475">
    <property type="term" value="P:rRNA base methylation"/>
    <property type="evidence" value="ECO:0007669"/>
    <property type="project" value="TreeGrafter"/>
</dbReference>
<feature type="domain" description="SAM-dependent MTase RsmB/NOP-type" evidence="12">
    <location>
        <begin position="311"/>
        <end position="599"/>
    </location>
</feature>
<evidence type="ECO:0000259" key="12">
    <source>
        <dbReference type="PROSITE" id="PS51686"/>
    </source>
</evidence>
<feature type="compositionally biased region" description="Acidic residues" evidence="11">
    <location>
        <begin position="117"/>
        <end position="139"/>
    </location>
</feature>
<keyword evidence="14" id="KW-1185">Reference proteome</keyword>
<feature type="binding site" evidence="10">
    <location>
        <begin position="403"/>
        <end position="409"/>
    </location>
    <ligand>
        <name>S-adenosyl-L-methionine</name>
        <dbReference type="ChEBI" id="CHEBI:59789"/>
    </ligand>
</feature>
<dbReference type="GO" id="GO:0005730">
    <property type="term" value="C:nucleolus"/>
    <property type="evidence" value="ECO:0007669"/>
    <property type="project" value="UniProtKB-SubCell"/>
</dbReference>
<dbReference type="Proteomes" id="UP000696280">
    <property type="component" value="Unassembled WGS sequence"/>
</dbReference>
<evidence type="ECO:0000313" key="13">
    <source>
        <dbReference type="EMBL" id="CAG8952110.1"/>
    </source>
</evidence>
<feature type="compositionally biased region" description="Polar residues" evidence="11">
    <location>
        <begin position="32"/>
        <end position="43"/>
    </location>
</feature>
<comment type="subcellular location">
    <subcellularLocation>
        <location evidence="1">Nucleus</location>
        <location evidence="1">Nucleolus</location>
    </subcellularLocation>
</comment>
<evidence type="ECO:0000256" key="4">
    <source>
        <dbReference type="ARBA" id="ARBA00022603"/>
    </source>
</evidence>
<dbReference type="FunFam" id="3.30.70.1170:FF:000001">
    <property type="entry name" value="Ribosomal RNA methyltransferase Nop2"/>
    <property type="match status" value="1"/>
</dbReference>
<keyword evidence="5 10" id="KW-0808">Transferase</keyword>
<feature type="compositionally biased region" description="Basic and acidic residues" evidence="11">
    <location>
        <begin position="717"/>
        <end position="742"/>
    </location>
</feature>
<evidence type="ECO:0000256" key="5">
    <source>
        <dbReference type="ARBA" id="ARBA00022679"/>
    </source>
</evidence>
<dbReference type="PRINTS" id="PR02008">
    <property type="entry name" value="RCMTFAMILY"/>
</dbReference>
<dbReference type="PANTHER" id="PTHR22807">
    <property type="entry name" value="NOP2 YEAST -RELATED NOL1/NOP2/FMU SUN DOMAIN-CONTAINING"/>
    <property type="match status" value="1"/>
</dbReference>
<feature type="region of interest" description="Disordered" evidence="11">
    <location>
        <begin position="1"/>
        <end position="157"/>
    </location>
</feature>
<dbReference type="CDD" id="cd02440">
    <property type="entry name" value="AdoMet_MTases"/>
    <property type="match status" value="1"/>
</dbReference>
<dbReference type="InterPro" id="IPR049560">
    <property type="entry name" value="MeTrfase_RsmB-F_NOP2_cat"/>
</dbReference>
<evidence type="ECO:0000256" key="6">
    <source>
        <dbReference type="ARBA" id="ARBA00022691"/>
    </source>
</evidence>
<evidence type="ECO:0000256" key="7">
    <source>
        <dbReference type="ARBA" id="ARBA00022884"/>
    </source>
</evidence>
<dbReference type="InterPro" id="IPR029063">
    <property type="entry name" value="SAM-dependent_MTases_sf"/>
</dbReference>
<evidence type="ECO:0000256" key="9">
    <source>
        <dbReference type="ARBA" id="ARBA00082314"/>
    </source>
</evidence>
<evidence type="ECO:0000256" key="3">
    <source>
        <dbReference type="ARBA" id="ARBA00022517"/>
    </source>
</evidence>
<proteinExistence type="inferred from homology"/>
<dbReference type="EMBL" id="CAJVRL010000045">
    <property type="protein sequence ID" value="CAG8952110.1"/>
    <property type="molecule type" value="Genomic_DNA"/>
</dbReference>
<dbReference type="GO" id="GO:0009383">
    <property type="term" value="F:rRNA (cytosine-C5-)-methyltransferase activity"/>
    <property type="evidence" value="ECO:0007669"/>
    <property type="project" value="TreeGrafter"/>
</dbReference>
<keyword evidence="4 10" id="KW-0489">Methyltransferase</keyword>
<dbReference type="SUPFAM" id="SSF53335">
    <property type="entry name" value="S-adenosyl-L-methionine-dependent methyltransferases"/>
    <property type="match status" value="1"/>
</dbReference>
<dbReference type="PROSITE" id="PS01153">
    <property type="entry name" value="NOL1_NOP2_SUN"/>
    <property type="match status" value="1"/>
</dbReference>
<evidence type="ECO:0000256" key="1">
    <source>
        <dbReference type="ARBA" id="ARBA00004604"/>
    </source>
</evidence>
<dbReference type="InterPro" id="IPR001678">
    <property type="entry name" value="MeTrfase_RsmB-F_NOP2_dom"/>
</dbReference>
<keyword evidence="6 10" id="KW-0949">S-adenosyl-L-methionine</keyword>
<keyword evidence="7 10" id="KW-0694">RNA-binding</keyword>
<dbReference type="NCBIfam" id="TIGR00446">
    <property type="entry name" value="nop2p"/>
    <property type="match status" value="1"/>
</dbReference>
<feature type="compositionally biased region" description="Basic and acidic residues" evidence="11">
    <location>
        <begin position="615"/>
        <end position="631"/>
    </location>
</feature>
<evidence type="ECO:0000256" key="2">
    <source>
        <dbReference type="ARBA" id="ARBA00007494"/>
    </source>
</evidence>
<comment type="similarity">
    <text evidence="2 10">Belongs to the class I-like SAM-binding methyltransferase superfamily. RsmB/NOP family.</text>
</comment>
<dbReference type="PROSITE" id="PS51686">
    <property type="entry name" value="SAM_MT_RSMB_NOP"/>
    <property type="match status" value="1"/>
</dbReference>
<feature type="compositionally biased region" description="Basic and acidic residues" evidence="11">
    <location>
        <begin position="750"/>
        <end position="774"/>
    </location>
</feature>
<dbReference type="Pfam" id="PF01189">
    <property type="entry name" value="Methyltr_RsmB-F"/>
    <property type="match status" value="1"/>
</dbReference>
<feature type="region of interest" description="Disordered" evidence="11">
    <location>
        <begin position="661"/>
        <end position="797"/>
    </location>
</feature>
<protein>
    <recommendedName>
        <fullName evidence="9">Nucleolar protein 2</fullName>
    </recommendedName>
</protein>
<reference evidence="13" key="1">
    <citation type="submission" date="2021-07" db="EMBL/GenBank/DDBJ databases">
        <authorList>
            <person name="Durling M."/>
        </authorList>
    </citation>
    <scope>NUCLEOTIDE SEQUENCE</scope>
</reference>
<dbReference type="GO" id="GO:0003723">
    <property type="term" value="F:RNA binding"/>
    <property type="evidence" value="ECO:0007669"/>
    <property type="project" value="UniProtKB-UniRule"/>
</dbReference>
<dbReference type="InterPro" id="IPR023273">
    <property type="entry name" value="RCMT_NOP2"/>
</dbReference>
<dbReference type="PANTHER" id="PTHR22807:SF30">
    <property type="entry name" value="28S RRNA (CYTOSINE(4447)-C(5))-METHYLTRANSFERASE-RELATED"/>
    <property type="match status" value="1"/>
</dbReference>
<dbReference type="Gene3D" id="3.40.50.150">
    <property type="entry name" value="Vaccinia Virus protein VP39"/>
    <property type="match status" value="1"/>
</dbReference>
<evidence type="ECO:0000256" key="11">
    <source>
        <dbReference type="SAM" id="MobiDB-lite"/>
    </source>
</evidence>
<feature type="compositionally biased region" description="Basic and acidic residues" evidence="11">
    <location>
        <begin position="11"/>
        <end position="20"/>
    </location>
</feature>
<evidence type="ECO:0000313" key="14">
    <source>
        <dbReference type="Proteomes" id="UP000696280"/>
    </source>
</evidence>